<feature type="transmembrane region" description="Helical" evidence="5">
    <location>
        <begin position="6"/>
        <end position="26"/>
    </location>
</feature>
<feature type="transmembrane region" description="Helical" evidence="5">
    <location>
        <begin position="73"/>
        <end position="99"/>
    </location>
</feature>
<accession>A0A0N7MBD6</accession>
<evidence type="ECO:0000256" key="4">
    <source>
        <dbReference type="ARBA" id="ARBA00023136"/>
    </source>
</evidence>
<feature type="transmembrane region" description="Helical" evidence="5">
    <location>
        <begin position="142"/>
        <end position="159"/>
    </location>
</feature>
<keyword evidence="3 5" id="KW-1133">Transmembrane helix</keyword>
<dbReference type="InterPro" id="IPR007318">
    <property type="entry name" value="Phopholipid_MeTrfase"/>
</dbReference>
<organism evidence="6 7">
    <name type="scientific">Cognatishimia activa</name>
    <dbReference type="NCBI Taxonomy" id="1715691"/>
    <lineage>
        <taxon>Bacteria</taxon>
        <taxon>Pseudomonadati</taxon>
        <taxon>Pseudomonadota</taxon>
        <taxon>Alphaproteobacteria</taxon>
        <taxon>Rhodobacterales</taxon>
        <taxon>Paracoccaceae</taxon>
        <taxon>Cognatishimia</taxon>
    </lineage>
</organism>
<feature type="transmembrane region" description="Helical" evidence="5">
    <location>
        <begin position="38"/>
        <end position="67"/>
    </location>
</feature>
<keyword evidence="7" id="KW-1185">Reference proteome</keyword>
<dbReference type="STRING" id="1715691.TA5113_03311"/>
<dbReference type="GO" id="GO:0012505">
    <property type="term" value="C:endomembrane system"/>
    <property type="evidence" value="ECO:0007669"/>
    <property type="project" value="UniProtKB-SubCell"/>
</dbReference>
<evidence type="ECO:0000256" key="5">
    <source>
        <dbReference type="SAM" id="Phobius"/>
    </source>
</evidence>
<evidence type="ECO:0000256" key="3">
    <source>
        <dbReference type="ARBA" id="ARBA00022989"/>
    </source>
</evidence>
<keyword evidence="2 5" id="KW-0812">Transmembrane</keyword>
<protein>
    <recommendedName>
        <fullName evidence="8">Steroid 5-alpha reductase C-terminal domain-containing protein</fullName>
    </recommendedName>
</protein>
<gene>
    <name evidence="6" type="ORF">TA5114_00902</name>
</gene>
<name>A0A0N7MBD6_9RHOB</name>
<evidence type="ECO:0000313" key="7">
    <source>
        <dbReference type="Proteomes" id="UP000051184"/>
    </source>
</evidence>
<sequence>MMETTLILSGLGIAAATLASILWSIVFPKRRIWPPQRYTAITPILVWVPTFSLFGVLILLGVLGWGILVLPNWLRFGVGIPLILFGNFVVWTEVAHFGLAQTGGAKGTLRTTGMYRYSRNPQYMADMAIVGGWMILTSSPSALTVGTAAILVLIAAPFAEESWLKELYGSEFEEYRASTRRFL</sequence>
<dbReference type="AlphaFoldDB" id="A0A0N7MBD6"/>
<dbReference type="Proteomes" id="UP000051184">
    <property type="component" value="Unassembled WGS sequence"/>
</dbReference>
<dbReference type="Pfam" id="PF04191">
    <property type="entry name" value="PEMT"/>
    <property type="match status" value="1"/>
</dbReference>
<comment type="subcellular location">
    <subcellularLocation>
        <location evidence="1">Endomembrane system</location>
        <topology evidence="1">Multi-pass membrane protein</topology>
    </subcellularLocation>
</comment>
<proteinExistence type="predicted"/>
<reference evidence="7" key="1">
    <citation type="submission" date="2015-09" db="EMBL/GenBank/DDBJ databases">
        <authorList>
            <person name="Rodrigo-Torres Lidia"/>
            <person name="Arahal R.David."/>
        </authorList>
    </citation>
    <scope>NUCLEOTIDE SEQUENCE [LARGE SCALE GENOMIC DNA]</scope>
    <source>
        <strain evidence="7">CECT 5114</strain>
    </source>
</reference>
<dbReference type="EMBL" id="CYUE01000007">
    <property type="protein sequence ID" value="CUK25112.1"/>
    <property type="molecule type" value="Genomic_DNA"/>
</dbReference>
<evidence type="ECO:0008006" key="8">
    <source>
        <dbReference type="Google" id="ProtNLM"/>
    </source>
</evidence>
<evidence type="ECO:0000256" key="2">
    <source>
        <dbReference type="ARBA" id="ARBA00022692"/>
    </source>
</evidence>
<dbReference type="OrthoDB" id="9811969at2"/>
<keyword evidence="4 5" id="KW-0472">Membrane</keyword>
<evidence type="ECO:0000256" key="1">
    <source>
        <dbReference type="ARBA" id="ARBA00004127"/>
    </source>
</evidence>
<dbReference type="RefSeq" id="WP_058314118.1">
    <property type="nucleotide sequence ID" value="NZ_CYTO01000026.1"/>
</dbReference>
<dbReference type="Gene3D" id="1.20.120.1630">
    <property type="match status" value="1"/>
</dbReference>
<evidence type="ECO:0000313" key="6">
    <source>
        <dbReference type="EMBL" id="CUK25112.1"/>
    </source>
</evidence>